<evidence type="ECO:0000256" key="4">
    <source>
        <dbReference type="ARBA" id="ARBA00019905"/>
    </source>
</evidence>
<dbReference type="PROSITE" id="PS00928">
    <property type="entry name" value="TREHALASE_2"/>
    <property type="match status" value="1"/>
</dbReference>
<dbReference type="SUPFAM" id="SSF48208">
    <property type="entry name" value="Six-hairpin glycosidases"/>
    <property type="match status" value="1"/>
</dbReference>
<reference evidence="10" key="1">
    <citation type="submission" date="2021-09" db="EMBL/GenBank/DDBJ databases">
        <authorList>
            <person name="Martin H S."/>
        </authorList>
    </citation>
    <scope>NUCLEOTIDE SEQUENCE</scope>
</reference>
<comment type="caution">
    <text evidence="10">The sequence shown here is derived from an EMBL/GenBank/DDBJ whole genome shotgun (WGS) entry which is preliminary data.</text>
</comment>
<dbReference type="Proteomes" id="UP000789524">
    <property type="component" value="Unassembled WGS sequence"/>
</dbReference>
<name>A0A8J2R7Z0_9NEOP</name>
<accession>A0A8J2R7Z0</accession>
<evidence type="ECO:0000256" key="2">
    <source>
        <dbReference type="ARBA" id="ARBA00005615"/>
    </source>
</evidence>
<keyword evidence="5 7" id="KW-0378">Hydrolase</keyword>
<dbReference type="Pfam" id="PF01204">
    <property type="entry name" value="Trehalase"/>
    <property type="match status" value="1"/>
</dbReference>
<dbReference type="Gene3D" id="1.50.10.10">
    <property type="match status" value="1"/>
</dbReference>
<evidence type="ECO:0000313" key="10">
    <source>
        <dbReference type="EMBL" id="CAG9584379.1"/>
    </source>
</evidence>
<evidence type="ECO:0000256" key="6">
    <source>
        <dbReference type="ARBA" id="ARBA00023295"/>
    </source>
</evidence>
<comment type="similarity">
    <text evidence="2 7">Belongs to the glycosyl hydrolase 37 family.</text>
</comment>
<keyword evidence="8" id="KW-0175">Coiled coil</keyword>
<dbReference type="GO" id="GO:0004555">
    <property type="term" value="F:alpha,alpha-trehalase activity"/>
    <property type="evidence" value="ECO:0007669"/>
    <property type="project" value="UniProtKB-EC"/>
</dbReference>
<evidence type="ECO:0000256" key="5">
    <source>
        <dbReference type="ARBA" id="ARBA00022801"/>
    </source>
</evidence>
<dbReference type="PROSITE" id="PS00927">
    <property type="entry name" value="TREHALASE_1"/>
    <property type="match status" value="1"/>
</dbReference>
<dbReference type="InterPro" id="IPR008928">
    <property type="entry name" value="6-hairpin_glycosidase_sf"/>
</dbReference>
<evidence type="ECO:0000256" key="1">
    <source>
        <dbReference type="ARBA" id="ARBA00001576"/>
    </source>
</evidence>
<gene>
    <name evidence="10" type="ORF">DCHRY22_LOCUS14980</name>
</gene>
<proteinExistence type="inferred from homology"/>
<evidence type="ECO:0000256" key="8">
    <source>
        <dbReference type="SAM" id="Coils"/>
    </source>
</evidence>
<evidence type="ECO:0000256" key="9">
    <source>
        <dbReference type="SAM" id="SignalP"/>
    </source>
</evidence>
<feature type="coiled-coil region" evidence="8">
    <location>
        <begin position="232"/>
        <end position="259"/>
    </location>
</feature>
<sequence length="592" mass="68715">MKVLLLTRVFLLACFSAVLGHELPPSCIKPVYCDSKLLHHVQVARIYQDSKTFVDLEMRDEPDRILADFDSLLNQTNDNPSRDQIQKFVDEHFDAIGELEEWLPTDYNKNPAFLNGVRDDNLRKLGQNINDIWPTLGRKVKSVVFEHSERFSFIPVTNGFIIPGGRFKELYYWDTYWIIEGLLVSGMEDTVKGVIGNLIELVKKLGHIPNGSRWYYQERSQPPLLTAMMSLYIKETQDLEFLRKNIDALEQELEYWLDTQLVTFNVGDATYTLLRYYAPSKGPRPESYYEDYKDSRIFETQELQQRFYTEIKSAAESGWDFSTRWFIDINGENKGNLSTINTSELIPVDLNAIFANALENMAYFQSLLLNNRKASHWAYLAKQWRYNIKEVFWNKEDGIWYDWDMKNNRHRKYFYPSNLTPLWMKVASKGFVNLNSERILQWLKNSNGINYPGGVPASLIRSGEQWDFPNAWPPLVSIVVNALETLDTKESSEVAFDIAQSWVRACYKGFNATKQLFEKYDVEIPGRIGGGGEYTVQTGFGWSNGVVLEFLAKYGHRMTLYDKTEDHLLVLPYDSRSQESAEFLSKENKSES</sequence>
<organism evidence="10 11">
    <name type="scientific">Danaus chrysippus</name>
    <name type="common">African queen</name>
    <dbReference type="NCBI Taxonomy" id="151541"/>
    <lineage>
        <taxon>Eukaryota</taxon>
        <taxon>Metazoa</taxon>
        <taxon>Ecdysozoa</taxon>
        <taxon>Arthropoda</taxon>
        <taxon>Hexapoda</taxon>
        <taxon>Insecta</taxon>
        <taxon>Pterygota</taxon>
        <taxon>Neoptera</taxon>
        <taxon>Endopterygota</taxon>
        <taxon>Lepidoptera</taxon>
        <taxon>Glossata</taxon>
        <taxon>Ditrysia</taxon>
        <taxon>Papilionoidea</taxon>
        <taxon>Nymphalidae</taxon>
        <taxon>Danainae</taxon>
        <taxon>Danaini</taxon>
        <taxon>Danaina</taxon>
        <taxon>Danaus</taxon>
        <taxon>Anosia</taxon>
    </lineage>
</organism>
<dbReference type="GO" id="GO:0005993">
    <property type="term" value="P:trehalose catabolic process"/>
    <property type="evidence" value="ECO:0007669"/>
    <property type="project" value="TreeGrafter"/>
</dbReference>
<dbReference type="AlphaFoldDB" id="A0A8J2R7Z0"/>
<dbReference type="OrthoDB" id="3542292at2759"/>
<protein>
    <recommendedName>
        <fullName evidence="4 7">Trehalase</fullName>
        <ecNumber evidence="3 7">3.2.1.28</ecNumber>
    </recommendedName>
    <alternativeName>
        <fullName evidence="7">Alpha-trehalose glucohydrolase</fullName>
    </alternativeName>
</protein>
<feature type="chain" id="PRO_5035160762" description="Trehalase" evidence="9">
    <location>
        <begin position="21"/>
        <end position="592"/>
    </location>
</feature>
<dbReference type="InterPro" id="IPR018232">
    <property type="entry name" value="Glyco_hydro_37_CS"/>
</dbReference>
<keyword evidence="11" id="KW-1185">Reference proteome</keyword>
<comment type="catalytic activity">
    <reaction evidence="1 7">
        <text>alpha,alpha-trehalose + H2O = alpha-D-glucose + beta-D-glucose</text>
        <dbReference type="Rhea" id="RHEA:32675"/>
        <dbReference type="ChEBI" id="CHEBI:15377"/>
        <dbReference type="ChEBI" id="CHEBI:15903"/>
        <dbReference type="ChEBI" id="CHEBI:16551"/>
        <dbReference type="ChEBI" id="CHEBI:17925"/>
        <dbReference type="EC" id="3.2.1.28"/>
    </reaction>
</comment>
<dbReference type="PANTHER" id="PTHR23403">
    <property type="entry name" value="TREHALASE"/>
    <property type="match status" value="1"/>
</dbReference>
<dbReference type="PRINTS" id="PR00744">
    <property type="entry name" value="GLHYDRLASE37"/>
</dbReference>
<feature type="signal peptide" evidence="9">
    <location>
        <begin position="1"/>
        <end position="20"/>
    </location>
</feature>
<evidence type="ECO:0000313" key="11">
    <source>
        <dbReference type="Proteomes" id="UP000789524"/>
    </source>
</evidence>
<keyword evidence="6 7" id="KW-0326">Glycosidase</keyword>
<dbReference type="EMBL" id="CAKASE010000082">
    <property type="protein sequence ID" value="CAG9584379.1"/>
    <property type="molecule type" value="Genomic_DNA"/>
</dbReference>
<dbReference type="InterPro" id="IPR001661">
    <property type="entry name" value="Glyco_hydro_37"/>
</dbReference>
<keyword evidence="9" id="KW-0732">Signal</keyword>
<evidence type="ECO:0000256" key="7">
    <source>
        <dbReference type="RuleBase" id="RU361180"/>
    </source>
</evidence>
<evidence type="ECO:0000256" key="3">
    <source>
        <dbReference type="ARBA" id="ARBA00012757"/>
    </source>
</evidence>
<dbReference type="PANTHER" id="PTHR23403:SF1">
    <property type="entry name" value="TREHALASE"/>
    <property type="match status" value="1"/>
</dbReference>
<dbReference type="EC" id="3.2.1.28" evidence="3 7"/>
<dbReference type="InterPro" id="IPR012341">
    <property type="entry name" value="6hp_glycosidase-like_sf"/>
</dbReference>